<feature type="coiled-coil region" evidence="5">
    <location>
        <begin position="125"/>
        <end position="152"/>
    </location>
</feature>
<evidence type="ECO:0000313" key="9">
    <source>
        <dbReference type="WBParaSite" id="PSAMB.scaffold3302size18858.g21005.t1"/>
    </source>
</evidence>
<dbReference type="PANTHER" id="PTHR25462:SF296">
    <property type="entry name" value="MEIOTIC P26, ISOFORM F"/>
    <property type="match status" value="1"/>
</dbReference>
<keyword evidence="6" id="KW-1133">Transmembrane helix</keyword>
<evidence type="ECO:0000256" key="5">
    <source>
        <dbReference type="SAM" id="Coils"/>
    </source>
</evidence>
<keyword evidence="3" id="KW-0862">Zinc</keyword>
<evidence type="ECO:0000256" key="6">
    <source>
        <dbReference type="SAM" id="Phobius"/>
    </source>
</evidence>
<dbReference type="PANTHER" id="PTHR25462">
    <property type="entry name" value="BONUS, ISOFORM C-RELATED"/>
    <property type="match status" value="1"/>
</dbReference>
<dbReference type="AlphaFoldDB" id="A0A914W704"/>
<keyword evidence="6" id="KW-0472">Membrane</keyword>
<dbReference type="Proteomes" id="UP000887566">
    <property type="component" value="Unplaced"/>
</dbReference>
<proteinExistence type="predicted"/>
<keyword evidence="1" id="KW-0479">Metal-binding</keyword>
<sequence length="180" mass="20174">MGQMSSKRQKGRQALRPEIDDAERLTIDSACLHCPVCLNVFATAPVVFECGHSVCASCTRRIVTSSIIRSQEQKKYYECPLCRKKLSTSSTLITNYTIETILDSIAELAEDATVAGADSNARFDNERLKIRLVDAERDKNIAVARAERAERHNFYYQIAISSLVMLMFYATIIGKILTSK</sequence>
<evidence type="ECO:0000256" key="4">
    <source>
        <dbReference type="PROSITE-ProRule" id="PRU00175"/>
    </source>
</evidence>
<dbReference type="GO" id="GO:0008270">
    <property type="term" value="F:zinc ion binding"/>
    <property type="evidence" value="ECO:0007669"/>
    <property type="project" value="UniProtKB-KW"/>
</dbReference>
<evidence type="ECO:0000256" key="3">
    <source>
        <dbReference type="ARBA" id="ARBA00022833"/>
    </source>
</evidence>
<dbReference type="InterPro" id="IPR027370">
    <property type="entry name" value="Znf-RING_euk"/>
</dbReference>
<dbReference type="InterPro" id="IPR047153">
    <property type="entry name" value="TRIM45/56/19-like"/>
</dbReference>
<name>A0A914W704_9BILA</name>
<reference evidence="9" key="1">
    <citation type="submission" date="2022-11" db="UniProtKB">
        <authorList>
            <consortium name="WormBaseParasite"/>
        </authorList>
    </citation>
    <scope>IDENTIFICATION</scope>
</reference>
<dbReference type="InterPro" id="IPR013083">
    <property type="entry name" value="Znf_RING/FYVE/PHD"/>
</dbReference>
<feature type="domain" description="RING-type" evidence="7">
    <location>
        <begin position="34"/>
        <end position="83"/>
    </location>
</feature>
<keyword evidence="5" id="KW-0175">Coiled coil</keyword>
<evidence type="ECO:0000256" key="2">
    <source>
        <dbReference type="ARBA" id="ARBA00022771"/>
    </source>
</evidence>
<feature type="transmembrane region" description="Helical" evidence="6">
    <location>
        <begin position="154"/>
        <end position="177"/>
    </location>
</feature>
<dbReference type="SUPFAM" id="SSF57850">
    <property type="entry name" value="RING/U-box"/>
    <property type="match status" value="1"/>
</dbReference>
<organism evidence="8 9">
    <name type="scientific">Plectus sambesii</name>
    <dbReference type="NCBI Taxonomy" id="2011161"/>
    <lineage>
        <taxon>Eukaryota</taxon>
        <taxon>Metazoa</taxon>
        <taxon>Ecdysozoa</taxon>
        <taxon>Nematoda</taxon>
        <taxon>Chromadorea</taxon>
        <taxon>Plectida</taxon>
        <taxon>Plectina</taxon>
        <taxon>Plectoidea</taxon>
        <taxon>Plectidae</taxon>
        <taxon>Plectus</taxon>
    </lineage>
</organism>
<dbReference type="SMART" id="SM00184">
    <property type="entry name" value="RING"/>
    <property type="match status" value="1"/>
</dbReference>
<accession>A0A914W704</accession>
<keyword evidence="6" id="KW-0812">Transmembrane</keyword>
<evidence type="ECO:0000256" key="1">
    <source>
        <dbReference type="ARBA" id="ARBA00022723"/>
    </source>
</evidence>
<evidence type="ECO:0000259" key="7">
    <source>
        <dbReference type="PROSITE" id="PS50089"/>
    </source>
</evidence>
<evidence type="ECO:0000313" key="8">
    <source>
        <dbReference type="Proteomes" id="UP000887566"/>
    </source>
</evidence>
<protein>
    <submittedName>
        <fullName evidence="9">RING-type domain-containing protein</fullName>
    </submittedName>
</protein>
<dbReference type="Pfam" id="PF13445">
    <property type="entry name" value="zf-RING_UBOX"/>
    <property type="match status" value="1"/>
</dbReference>
<dbReference type="WBParaSite" id="PSAMB.scaffold3302size18858.g21005.t1">
    <property type="protein sequence ID" value="PSAMB.scaffold3302size18858.g21005.t1"/>
    <property type="gene ID" value="PSAMB.scaffold3302size18858.g21005"/>
</dbReference>
<keyword evidence="2 4" id="KW-0863">Zinc-finger</keyword>
<dbReference type="PROSITE" id="PS50089">
    <property type="entry name" value="ZF_RING_2"/>
    <property type="match status" value="1"/>
</dbReference>
<keyword evidence="8" id="KW-1185">Reference proteome</keyword>
<dbReference type="InterPro" id="IPR001841">
    <property type="entry name" value="Znf_RING"/>
</dbReference>
<dbReference type="Gene3D" id="3.30.40.10">
    <property type="entry name" value="Zinc/RING finger domain, C3HC4 (zinc finger)"/>
    <property type="match status" value="1"/>
</dbReference>